<protein>
    <submittedName>
        <fullName evidence="1">Uncharacterized protein</fullName>
    </submittedName>
</protein>
<proteinExistence type="predicted"/>
<dbReference type="AlphaFoldDB" id="A0A9I9EIJ5"/>
<accession>A0A9I9EIJ5</accession>
<organism evidence="1">
    <name type="scientific">Cucumis melo</name>
    <name type="common">Muskmelon</name>
    <dbReference type="NCBI Taxonomy" id="3656"/>
    <lineage>
        <taxon>Eukaryota</taxon>
        <taxon>Viridiplantae</taxon>
        <taxon>Streptophyta</taxon>
        <taxon>Embryophyta</taxon>
        <taxon>Tracheophyta</taxon>
        <taxon>Spermatophyta</taxon>
        <taxon>Magnoliopsida</taxon>
        <taxon>eudicotyledons</taxon>
        <taxon>Gunneridae</taxon>
        <taxon>Pentapetalae</taxon>
        <taxon>rosids</taxon>
        <taxon>fabids</taxon>
        <taxon>Cucurbitales</taxon>
        <taxon>Cucurbitaceae</taxon>
        <taxon>Benincaseae</taxon>
        <taxon>Cucumis</taxon>
    </lineage>
</organism>
<name>A0A9I9EIJ5_CUCME</name>
<dbReference type="EnsemblPlants" id="MELO3C033919.2.1">
    <property type="protein sequence ID" value="MELO3C033919.2.1"/>
    <property type="gene ID" value="MELO3C033919.2"/>
</dbReference>
<evidence type="ECO:0000313" key="1">
    <source>
        <dbReference type="EnsemblPlants" id="MELO3C033919.2.1"/>
    </source>
</evidence>
<sequence length="141" mass="15848">MPFSDILKQPPKSCVDYEKFNTSNQDSSLAGSHALEIEGNRRETQLLGIPSFVHTTIWKVLFGKVWLQGPHYTSPNSILSHIHSHLAPLLFSFSSRCWFSFTSKPVVHESSIMVCFTKCPKTGILGGLLREKGYARRLLKG</sequence>
<reference evidence="1" key="1">
    <citation type="submission" date="2023-03" db="UniProtKB">
        <authorList>
            <consortium name="EnsemblPlants"/>
        </authorList>
    </citation>
    <scope>IDENTIFICATION</scope>
</reference>
<dbReference type="Gramene" id="MELO3C033919.2.1">
    <property type="protein sequence ID" value="MELO3C033919.2.1"/>
    <property type="gene ID" value="MELO3C033919.2"/>
</dbReference>